<keyword evidence="6 11" id="KW-0808">Transferase</keyword>
<dbReference type="GO" id="GO:0006777">
    <property type="term" value="P:Mo-molybdopterin cofactor biosynthetic process"/>
    <property type="evidence" value="ECO:0007669"/>
    <property type="project" value="UniProtKB-UniRule"/>
</dbReference>
<dbReference type="STRING" id="1121869.SAMN03084138_02587"/>
<dbReference type="GO" id="GO:0046872">
    <property type="term" value="F:metal ion binding"/>
    <property type="evidence" value="ECO:0007669"/>
    <property type="project" value="UniProtKB-UniRule"/>
</dbReference>
<evidence type="ECO:0000256" key="1">
    <source>
        <dbReference type="ARBA" id="ARBA00001946"/>
    </source>
</evidence>
<evidence type="ECO:0000256" key="2">
    <source>
        <dbReference type="ARBA" id="ARBA00002901"/>
    </source>
</evidence>
<evidence type="ECO:0000256" key="4">
    <source>
        <dbReference type="ARBA" id="ARBA00010763"/>
    </source>
</evidence>
<dbReference type="EMBL" id="FOWR01000018">
    <property type="protein sequence ID" value="SFP59172.1"/>
    <property type="molecule type" value="Genomic_DNA"/>
</dbReference>
<organism evidence="13 14">
    <name type="scientific">Enterovibrio norvegicus DSM 15893</name>
    <dbReference type="NCBI Taxonomy" id="1121869"/>
    <lineage>
        <taxon>Bacteria</taxon>
        <taxon>Pseudomonadati</taxon>
        <taxon>Pseudomonadota</taxon>
        <taxon>Gammaproteobacteria</taxon>
        <taxon>Vibrionales</taxon>
        <taxon>Vibrionaceae</taxon>
        <taxon>Enterovibrio</taxon>
    </lineage>
</organism>
<keyword evidence="5 11" id="KW-0500">Molybdenum</keyword>
<evidence type="ECO:0000256" key="10">
    <source>
        <dbReference type="ARBA" id="ARBA00047317"/>
    </source>
</evidence>
<comment type="similarity">
    <text evidence="4 11">Belongs to the MoeA family.</text>
</comment>
<dbReference type="PIRSF" id="PIRSF036618">
    <property type="entry name" value="MobB_MoeA"/>
    <property type="match status" value="1"/>
</dbReference>
<dbReference type="GO" id="GO:0005525">
    <property type="term" value="F:GTP binding"/>
    <property type="evidence" value="ECO:0007669"/>
    <property type="project" value="InterPro"/>
</dbReference>
<dbReference type="InterPro" id="IPR001453">
    <property type="entry name" value="MoaB/Mog_dom"/>
</dbReference>
<dbReference type="GeneID" id="35870842"/>
<sequence>MSPTHCSLPVLGFAAFSGTGKTTLLEKLIPALVEKGIRIAMVKHAHHDFDVDKPGKDSYRLRKAGATQMLISARYRHALMTETPDRECTLNQLLGQLDQNNADLVLVEGFKHNAFPKIELHRAALDKPWLHPEDPNIVAVACDDSSSSASSTELPSTSPPRLDINDIASLVGFIQRWMESHNAQTATCDSLSPTLLSVDDGRAKILDAIAVSEHTETCDLNELPHRVLAADIIAPVNVPSSTNSAMDGYAIRSDDIEREGYRLVSDVFAGHHYAETLTAGECVRIMTGAPVPEGADTVIMREQASDDNGTVSFDTTKGAIRAGQNVRQAGEDLRRGATVFQAGKRIGAAELGMMASLGFDRAEVFKPIKVALFSTGDEVQAPGTAAKSHCIYDANRYTLRAMLTKLGCEILDFGIIEDTEAALHATLSTATEQADMVISSGGVSVGDADYIKTVLSQLGDINFWRVNMRPGRPLAFGKLGDVPFFGLPGNPVAVMVTFLQFVEPAIRKMQGDAHWQPETLSAITQERIRSRRGRTEYTRGIYSISANGQLEVRSTGSQGSGILRSMSEANCLIEVAPDVDNAEVGDRVTIIPLASRL</sequence>
<dbReference type="SUPFAM" id="SSF63867">
    <property type="entry name" value="MoeA C-terminal domain-like"/>
    <property type="match status" value="1"/>
</dbReference>
<dbReference type="InterPro" id="IPR027417">
    <property type="entry name" value="P-loop_NTPase"/>
</dbReference>
<dbReference type="Pfam" id="PF03453">
    <property type="entry name" value="MoeA_N"/>
    <property type="match status" value="1"/>
</dbReference>
<dbReference type="UniPathway" id="UPA00344"/>
<dbReference type="Pfam" id="PF03454">
    <property type="entry name" value="MoeA_C"/>
    <property type="match status" value="1"/>
</dbReference>
<dbReference type="InterPro" id="IPR038987">
    <property type="entry name" value="MoeA-like"/>
</dbReference>
<dbReference type="SUPFAM" id="SSF63882">
    <property type="entry name" value="MoeA N-terminal region -like"/>
    <property type="match status" value="1"/>
</dbReference>
<dbReference type="FunFam" id="2.170.190.11:FF:000008">
    <property type="entry name" value="Molybdopterin molybdenumtransferase"/>
    <property type="match status" value="1"/>
</dbReference>
<evidence type="ECO:0000313" key="14">
    <source>
        <dbReference type="Proteomes" id="UP000182692"/>
    </source>
</evidence>
<comment type="cofactor">
    <cofactor evidence="1 11">
        <name>Mg(2+)</name>
        <dbReference type="ChEBI" id="CHEBI:18420"/>
    </cofactor>
</comment>
<keyword evidence="9 11" id="KW-0501">Molybdenum cofactor biosynthesis</keyword>
<dbReference type="Proteomes" id="UP000182692">
    <property type="component" value="Unassembled WGS sequence"/>
</dbReference>
<dbReference type="InterPro" id="IPR004435">
    <property type="entry name" value="MobB_dom"/>
</dbReference>
<dbReference type="NCBIfam" id="NF011060">
    <property type="entry name" value="PRK14491.1"/>
    <property type="match status" value="1"/>
</dbReference>
<dbReference type="GO" id="GO:0061599">
    <property type="term" value="F:molybdopterin molybdotransferase activity"/>
    <property type="evidence" value="ECO:0007669"/>
    <property type="project" value="UniProtKB-UniRule"/>
</dbReference>
<dbReference type="Pfam" id="PF00994">
    <property type="entry name" value="MoCF_biosynth"/>
    <property type="match status" value="1"/>
</dbReference>
<dbReference type="CDD" id="cd00887">
    <property type="entry name" value="MoeA"/>
    <property type="match status" value="1"/>
</dbReference>
<dbReference type="InterPro" id="IPR005111">
    <property type="entry name" value="MoeA_C_domain_IV"/>
</dbReference>
<dbReference type="OrthoDB" id="9804758at2"/>
<dbReference type="AlphaFoldDB" id="A0A1I5RKW6"/>
<evidence type="ECO:0000256" key="5">
    <source>
        <dbReference type="ARBA" id="ARBA00022505"/>
    </source>
</evidence>
<dbReference type="Gene3D" id="3.90.105.10">
    <property type="entry name" value="Molybdopterin biosynthesis moea protein, domain 2"/>
    <property type="match status" value="1"/>
</dbReference>
<evidence type="ECO:0000259" key="12">
    <source>
        <dbReference type="SMART" id="SM00852"/>
    </source>
</evidence>
<dbReference type="NCBIfam" id="TIGR00177">
    <property type="entry name" value="molyb_syn"/>
    <property type="match status" value="1"/>
</dbReference>
<dbReference type="NCBIfam" id="TIGR00176">
    <property type="entry name" value="mobB"/>
    <property type="match status" value="1"/>
</dbReference>
<name>A0A1I5RKW6_9GAMM</name>
<evidence type="ECO:0000256" key="6">
    <source>
        <dbReference type="ARBA" id="ARBA00022679"/>
    </source>
</evidence>
<reference evidence="13 14" key="1">
    <citation type="submission" date="2016-10" db="EMBL/GenBank/DDBJ databases">
        <authorList>
            <person name="de Groot N.N."/>
        </authorList>
    </citation>
    <scope>NUCLEOTIDE SEQUENCE [LARGE SCALE GENOMIC DNA]</scope>
    <source>
        <strain evidence="13 14">DSM 15893</strain>
    </source>
</reference>
<dbReference type="PANTHER" id="PTHR10192:SF31">
    <property type="entry name" value="MOLYBDOPTERIN MOLYBDENUMTRANSFERASE"/>
    <property type="match status" value="1"/>
</dbReference>
<evidence type="ECO:0000313" key="13">
    <source>
        <dbReference type="EMBL" id="SFP59172.1"/>
    </source>
</evidence>
<keyword evidence="8 11" id="KW-0460">Magnesium</keyword>
<dbReference type="PANTHER" id="PTHR10192">
    <property type="entry name" value="MOLYBDOPTERIN BIOSYNTHESIS PROTEIN"/>
    <property type="match status" value="1"/>
</dbReference>
<dbReference type="Pfam" id="PF03205">
    <property type="entry name" value="MobB"/>
    <property type="match status" value="1"/>
</dbReference>
<dbReference type="InterPro" id="IPR036688">
    <property type="entry name" value="MoeA_C_domain_IV_sf"/>
</dbReference>
<protein>
    <recommendedName>
        <fullName evidence="11">Molybdopterin molybdenumtransferase</fullName>
        <ecNumber evidence="11">2.10.1.1</ecNumber>
    </recommendedName>
</protein>
<gene>
    <name evidence="13" type="ORF">SAMN03084138_02587</name>
</gene>
<evidence type="ECO:0000256" key="11">
    <source>
        <dbReference type="RuleBase" id="RU365090"/>
    </source>
</evidence>
<proteinExistence type="inferred from homology"/>
<dbReference type="InterPro" id="IPR008284">
    <property type="entry name" value="MoCF_biosynth_CS"/>
</dbReference>
<feature type="domain" description="MoaB/Mog" evidence="12">
    <location>
        <begin position="371"/>
        <end position="508"/>
    </location>
</feature>
<dbReference type="InterPro" id="IPR036425">
    <property type="entry name" value="MoaB/Mog-like_dom_sf"/>
</dbReference>
<dbReference type="Gene3D" id="2.40.340.10">
    <property type="entry name" value="MoeA, C-terminal, domain IV"/>
    <property type="match status" value="1"/>
</dbReference>
<evidence type="ECO:0000256" key="9">
    <source>
        <dbReference type="ARBA" id="ARBA00023150"/>
    </source>
</evidence>
<accession>A0A1I5RKW6</accession>
<dbReference type="InterPro" id="IPR036135">
    <property type="entry name" value="MoeA_linker/N_sf"/>
</dbReference>
<dbReference type="SUPFAM" id="SSF52540">
    <property type="entry name" value="P-loop containing nucleoside triphosphate hydrolases"/>
    <property type="match status" value="1"/>
</dbReference>
<dbReference type="InterPro" id="IPR005110">
    <property type="entry name" value="MoeA_linker/N"/>
</dbReference>
<dbReference type="RefSeq" id="WP_074927214.1">
    <property type="nucleotide sequence ID" value="NZ_FOWR01000018.1"/>
</dbReference>
<dbReference type="Gene3D" id="3.40.980.10">
    <property type="entry name" value="MoaB/Mog-like domain"/>
    <property type="match status" value="1"/>
</dbReference>
<dbReference type="FunFam" id="3.40.50.300:FF:000920">
    <property type="entry name" value="Molybdopterin-guanine dinucleotide biosynthesis protein B"/>
    <property type="match status" value="1"/>
</dbReference>
<dbReference type="InterPro" id="IPR012182">
    <property type="entry name" value="MobB_MoeA"/>
</dbReference>
<comment type="catalytic activity">
    <reaction evidence="10">
        <text>adenylyl-molybdopterin + molybdate = Mo-molybdopterin + AMP + H(+)</text>
        <dbReference type="Rhea" id="RHEA:35047"/>
        <dbReference type="ChEBI" id="CHEBI:15378"/>
        <dbReference type="ChEBI" id="CHEBI:36264"/>
        <dbReference type="ChEBI" id="CHEBI:62727"/>
        <dbReference type="ChEBI" id="CHEBI:71302"/>
        <dbReference type="ChEBI" id="CHEBI:456215"/>
        <dbReference type="EC" id="2.10.1.1"/>
    </reaction>
</comment>
<dbReference type="SUPFAM" id="SSF53218">
    <property type="entry name" value="Molybdenum cofactor biosynthesis proteins"/>
    <property type="match status" value="1"/>
</dbReference>
<comment type="pathway">
    <text evidence="3 11">Cofactor biosynthesis; molybdopterin biosynthesis.</text>
</comment>
<dbReference type="GO" id="GO:0005829">
    <property type="term" value="C:cytosol"/>
    <property type="evidence" value="ECO:0007669"/>
    <property type="project" value="TreeGrafter"/>
</dbReference>
<dbReference type="Gene3D" id="2.170.190.11">
    <property type="entry name" value="Molybdopterin biosynthesis moea protein, domain 3"/>
    <property type="match status" value="1"/>
</dbReference>
<dbReference type="FunFam" id="3.40.980.10:FF:000004">
    <property type="entry name" value="Molybdopterin molybdenumtransferase"/>
    <property type="match status" value="1"/>
</dbReference>
<dbReference type="Gene3D" id="3.40.50.300">
    <property type="entry name" value="P-loop containing nucleotide triphosphate hydrolases"/>
    <property type="match status" value="1"/>
</dbReference>
<keyword evidence="7 11" id="KW-0479">Metal-binding</keyword>
<dbReference type="SMART" id="SM00852">
    <property type="entry name" value="MoCF_biosynth"/>
    <property type="match status" value="1"/>
</dbReference>
<evidence type="ECO:0000256" key="3">
    <source>
        <dbReference type="ARBA" id="ARBA00005046"/>
    </source>
</evidence>
<dbReference type="PROSITE" id="PS01079">
    <property type="entry name" value="MOCF_BIOSYNTHESIS_2"/>
    <property type="match status" value="1"/>
</dbReference>
<dbReference type="CDD" id="cd03116">
    <property type="entry name" value="MobB"/>
    <property type="match status" value="1"/>
</dbReference>
<evidence type="ECO:0000256" key="7">
    <source>
        <dbReference type="ARBA" id="ARBA00022723"/>
    </source>
</evidence>
<dbReference type="NCBIfam" id="NF045515">
    <property type="entry name" value="Glp_gephyrin"/>
    <property type="match status" value="1"/>
</dbReference>
<evidence type="ECO:0000256" key="8">
    <source>
        <dbReference type="ARBA" id="ARBA00022842"/>
    </source>
</evidence>
<comment type="function">
    <text evidence="2 11">Catalyzes the insertion of molybdate into adenylated molybdopterin with the concomitant release of AMP.</text>
</comment>
<dbReference type="EC" id="2.10.1.1" evidence="11"/>